<dbReference type="InterPro" id="IPR002125">
    <property type="entry name" value="CMP_dCMP_dom"/>
</dbReference>
<dbReference type="GO" id="GO:0008703">
    <property type="term" value="F:5-amino-6-(5-phosphoribosylamino)uracil reductase activity"/>
    <property type="evidence" value="ECO:0007669"/>
    <property type="project" value="UniProtKB-EC"/>
</dbReference>
<gene>
    <name evidence="14" type="primary">ribD</name>
    <name evidence="14" type="ORF">L0668_08945</name>
</gene>
<comment type="similarity">
    <text evidence="4 12">In the N-terminal section; belongs to the cytidine and deoxycytidylate deaminase family.</text>
</comment>
<evidence type="ECO:0000256" key="5">
    <source>
        <dbReference type="ARBA" id="ARBA00007417"/>
    </source>
</evidence>
<name>A0ABS9D5Q0_9ALTE</name>
<evidence type="ECO:0000256" key="10">
    <source>
        <dbReference type="ARBA" id="ARBA00023002"/>
    </source>
</evidence>
<comment type="catalytic activity">
    <reaction evidence="12">
        <text>2,5-diamino-6-hydroxy-4-(5-phosphoribosylamino)-pyrimidine + H2O + H(+) = 5-amino-6-(5-phospho-D-ribosylamino)uracil + NH4(+)</text>
        <dbReference type="Rhea" id="RHEA:21868"/>
        <dbReference type="ChEBI" id="CHEBI:15377"/>
        <dbReference type="ChEBI" id="CHEBI:15378"/>
        <dbReference type="ChEBI" id="CHEBI:28938"/>
        <dbReference type="ChEBI" id="CHEBI:58453"/>
        <dbReference type="ChEBI" id="CHEBI:58614"/>
        <dbReference type="EC" id="3.5.4.26"/>
    </reaction>
</comment>
<comment type="function">
    <text evidence="1 12">Converts 2,5-diamino-6-(ribosylamino)-4(3h)-pyrimidinone 5'-phosphate into 5-amino-6-(ribosylamino)-2,4(1h,3h)-pyrimidinedione 5'-phosphate.</text>
</comment>
<dbReference type="NCBIfam" id="TIGR00326">
    <property type="entry name" value="eubact_ribD"/>
    <property type="match status" value="1"/>
</dbReference>
<comment type="pathway">
    <text evidence="3 12">Cofactor biosynthesis; riboflavin biosynthesis; 5-amino-6-(D-ribitylamino)uracil from GTP: step 3/4.</text>
</comment>
<keyword evidence="11" id="KW-0511">Multifunctional enzyme</keyword>
<keyword evidence="7 12" id="KW-0479">Metal-binding</keyword>
<dbReference type="InterPro" id="IPR004794">
    <property type="entry name" value="Eubact_RibD"/>
</dbReference>
<dbReference type="NCBIfam" id="TIGR00227">
    <property type="entry name" value="ribD_Cterm"/>
    <property type="match status" value="1"/>
</dbReference>
<dbReference type="EC" id="1.1.1.193" evidence="12"/>
<evidence type="ECO:0000256" key="11">
    <source>
        <dbReference type="ARBA" id="ARBA00023268"/>
    </source>
</evidence>
<evidence type="ECO:0000256" key="1">
    <source>
        <dbReference type="ARBA" id="ARBA00002151"/>
    </source>
</evidence>
<comment type="cofactor">
    <cofactor evidence="12">
        <name>Zn(2+)</name>
        <dbReference type="ChEBI" id="CHEBI:29105"/>
    </cofactor>
    <text evidence="12">Binds 1 zinc ion.</text>
</comment>
<keyword evidence="8 12" id="KW-0862">Zinc</keyword>
<organism evidence="14 15">
    <name type="scientific">Paraglaciecola algarum</name>
    <dbReference type="NCBI Taxonomy" id="3050085"/>
    <lineage>
        <taxon>Bacteria</taxon>
        <taxon>Pseudomonadati</taxon>
        <taxon>Pseudomonadota</taxon>
        <taxon>Gammaproteobacteria</taxon>
        <taxon>Alteromonadales</taxon>
        <taxon>Alteromonadaceae</taxon>
        <taxon>Paraglaciecola</taxon>
    </lineage>
</organism>
<dbReference type="Gene3D" id="3.40.430.10">
    <property type="entry name" value="Dihydrofolate Reductase, subunit A"/>
    <property type="match status" value="1"/>
</dbReference>
<dbReference type="Gene3D" id="3.40.140.10">
    <property type="entry name" value="Cytidine Deaminase, domain 2"/>
    <property type="match status" value="1"/>
</dbReference>
<keyword evidence="15" id="KW-1185">Reference proteome</keyword>
<accession>A0ABS9D5Q0</accession>
<dbReference type="GO" id="GO:0008835">
    <property type="term" value="F:diaminohydroxyphosphoribosylaminopyrimidine deaminase activity"/>
    <property type="evidence" value="ECO:0007669"/>
    <property type="project" value="UniProtKB-EC"/>
</dbReference>
<dbReference type="InterPro" id="IPR002734">
    <property type="entry name" value="RibDG_C"/>
</dbReference>
<protein>
    <recommendedName>
        <fullName evidence="12">Riboflavin biosynthesis protein RibD</fullName>
    </recommendedName>
    <domain>
        <recommendedName>
            <fullName evidence="12">Diaminohydroxyphosphoribosylaminopyrimidine deaminase</fullName>
            <shortName evidence="12">DRAP deaminase</shortName>
            <ecNumber evidence="12">3.5.4.26</ecNumber>
        </recommendedName>
        <alternativeName>
            <fullName evidence="12">Riboflavin-specific deaminase</fullName>
        </alternativeName>
    </domain>
    <domain>
        <recommendedName>
            <fullName evidence="12">5-amino-6-(5-phosphoribosylamino)uracil reductase</fullName>
            <ecNumber evidence="12">1.1.1.193</ecNumber>
        </recommendedName>
        <alternativeName>
            <fullName evidence="12">HTP reductase</fullName>
        </alternativeName>
    </domain>
</protein>
<evidence type="ECO:0000313" key="15">
    <source>
        <dbReference type="Proteomes" id="UP001521137"/>
    </source>
</evidence>
<dbReference type="InterPro" id="IPR016192">
    <property type="entry name" value="APOBEC/CMP_deaminase_Zn-bd"/>
</dbReference>
<comment type="caution">
    <text evidence="14">The sequence shown here is derived from an EMBL/GenBank/DDBJ whole genome shotgun (WGS) entry which is preliminary data.</text>
</comment>
<evidence type="ECO:0000256" key="8">
    <source>
        <dbReference type="ARBA" id="ARBA00022833"/>
    </source>
</evidence>
<sequence length="391" mass="42293">MTEFSKLDHEYMARAIQLAKRGQYTTSPNPNVGCVIVDKQGKIVGEGWHQKAGTPHAEVHALNNALKKTQASDLPSGATAYVTLEPCSHQGRTPPCADALIKSKVSRVVAAMVDPNPLVAGKGLAKLKAAGIETQSGLLQVSAEKINRGFIKRMQTGKPWVTVKLAASLDGKTALNNGLSQWITGPLARQDVQRHRAKSCAILSGSGTVMADDPSLNVRYSELNISTDELKLEDLRQPLRIILDGRNQLPTNLKLLQAASHNQAGDVLLINGQMSQCDFPEHVSQWQAPLVNVDGTSGSKLDLHAVMTKLGGKQINHIWVEAGAKLAGALLQNKLIDELILYQAPKLIGGDGQNLFDTIAIQSMQDLTELTWTDVRHIGPDLKMTALINRD</sequence>
<dbReference type="EMBL" id="JAKGAS010000004">
    <property type="protein sequence ID" value="MCF2948230.1"/>
    <property type="molecule type" value="Genomic_DNA"/>
</dbReference>
<proteinExistence type="inferred from homology"/>
<dbReference type="PIRSF" id="PIRSF006769">
    <property type="entry name" value="RibD"/>
    <property type="match status" value="1"/>
</dbReference>
<evidence type="ECO:0000256" key="12">
    <source>
        <dbReference type="PIRNR" id="PIRNR006769"/>
    </source>
</evidence>
<dbReference type="InterPro" id="IPR024072">
    <property type="entry name" value="DHFR-like_dom_sf"/>
</dbReference>
<dbReference type="PANTHER" id="PTHR38011">
    <property type="entry name" value="DIHYDROFOLATE REDUCTASE FAMILY PROTEIN (AFU_ORTHOLOGUE AFUA_8G06820)"/>
    <property type="match status" value="1"/>
</dbReference>
<comment type="pathway">
    <text evidence="2 12">Cofactor biosynthesis; riboflavin biosynthesis; 5-amino-6-(D-ribitylamino)uracil from GTP: step 2/4.</text>
</comment>
<dbReference type="EC" id="3.5.4.26" evidence="12"/>
<dbReference type="InterPro" id="IPR011549">
    <property type="entry name" value="RibD_C"/>
</dbReference>
<evidence type="ECO:0000256" key="7">
    <source>
        <dbReference type="ARBA" id="ARBA00022723"/>
    </source>
</evidence>
<comment type="catalytic activity">
    <reaction evidence="12">
        <text>5-amino-6-(5-phospho-D-ribitylamino)uracil + NADP(+) = 5-amino-6-(5-phospho-D-ribosylamino)uracil + NADPH + H(+)</text>
        <dbReference type="Rhea" id="RHEA:17845"/>
        <dbReference type="ChEBI" id="CHEBI:15378"/>
        <dbReference type="ChEBI" id="CHEBI:57783"/>
        <dbReference type="ChEBI" id="CHEBI:58349"/>
        <dbReference type="ChEBI" id="CHEBI:58421"/>
        <dbReference type="ChEBI" id="CHEBI:58453"/>
        <dbReference type="EC" id="1.1.1.193"/>
    </reaction>
</comment>
<dbReference type="CDD" id="cd01284">
    <property type="entry name" value="Riboflavin_deaminase-reductase"/>
    <property type="match status" value="1"/>
</dbReference>
<keyword evidence="12 14" id="KW-0378">Hydrolase</keyword>
<dbReference type="SUPFAM" id="SSF53927">
    <property type="entry name" value="Cytidine deaminase-like"/>
    <property type="match status" value="1"/>
</dbReference>
<dbReference type="Pfam" id="PF01872">
    <property type="entry name" value="RibD_C"/>
    <property type="match status" value="1"/>
</dbReference>
<evidence type="ECO:0000313" key="14">
    <source>
        <dbReference type="EMBL" id="MCF2948230.1"/>
    </source>
</evidence>
<keyword evidence="6 12" id="KW-0686">Riboflavin biosynthesis</keyword>
<reference evidence="14 15" key="1">
    <citation type="submission" date="2022-01" db="EMBL/GenBank/DDBJ databases">
        <title>Paraglaciecola sp. G1-23.</title>
        <authorList>
            <person name="Jin M.S."/>
            <person name="Han D.M."/>
            <person name="Kim H.M."/>
            <person name="Jeon C.O."/>
        </authorList>
    </citation>
    <scope>NUCLEOTIDE SEQUENCE [LARGE SCALE GENOMIC DNA]</scope>
    <source>
        <strain evidence="14 15">G1-23</strain>
    </source>
</reference>
<dbReference type="PROSITE" id="PS51747">
    <property type="entry name" value="CYT_DCMP_DEAMINASES_2"/>
    <property type="match status" value="1"/>
</dbReference>
<evidence type="ECO:0000256" key="6">
    <source>
        <dbReference type="ARBA" id="ARBA00022619"/>
    </source>
</evidence>
<dbReference type="SUPFAM" id="SSF53597">
    <property type="entry name" value="Dihydrofolate reductase-like"/>
    <property type="match status" value="1"/>
</dbReference>
<feature type="domain" description="CMP/dCMP-type deaminase" evidence="13">
    <location>
        <begin position="6"/>
        <end position="135"/>
    </location>
</feature>
<evidence type="ECO:0000256" key="2">
    <source>
        <dbReference type="ARBA" id="ARBA00004882"/>
    </source>
</evidence>
<evidence type="ECO:0000256" key="9">
    <source>
        <dbReference type="ARBA" id="ARBA00022857"/>
    </source>
</evidence>
<evidence type="ECO:0000256" key="4">
    <source>
        <dbReference type="ARBA" id="ARBA00005259"/>
    </source>
</evidence>
<dbReference type="PANTHER" id="PTHR38011:SF7">
    <property type="entry name" value="2,5-DIAMINO-6-RIBOSYLAMINO-4(3H)-PYRIMIDINONE 5'-PHOSPHATE REDUCTASE"/>
    <property type="match status" value="1"/>
</dbReference>
<comment type="similarity">
    <text evidence="5 12">In the C-terminal section; belongs to the HTP reductase family.</text>
</comment>
<dbReference type="RefSeq" id="WP_235311900.1">
    <property type="nucleotide sequence ID" value="NZ_JAKGAS010000004.1"/>
</dbReference>
<evidence type="ECO:0000256" key="3">
    <source>
        <dbReference type="ARBA" id="ARBA00004910"/>
    </source>
</evidence>
<dbReference type="InterPro" id="IPR016193">
    <property type="entry name" value="Cytidine_deaminase-like"/>
</dbReference>
<evidence type="ECO:0000259" key="13">
    <source>
        <dbReference type="PROSITE" id="PS51747"/>
    </source>
</evidence>
<dbReference type="InterPro" id="IPR050765">
    <property type="entry name" value="Riboflavin_Biosynth_HTPR"/>
</dbReference>
<dbReference type="Proteomes" id="UP001521137">
    <property type="component" value="Unassembled WGS sequence"/>
</dbReference>
<dbReference type="PROSITE" id="PS00903">
    <property type="entry name" value="CYT_DCMP_DEAMINASES_1"/>
    <property type="match status" value="1"/>
</dbReference>
<keyword evidence="9 12" id="KW-0521">NADP</keyword>
<dbReference type="Pfam" id="PF00383">
    <property type="entry name" value="dCMP_cyt_deam_1"/>
    <property type="match status" value="1"/>
</dbReference>
<keyword evidence="10 12" id="KW-0560">Oxidoreductase</keyword>